<dbReference type="WBParaSite" id="TMUE_2000009065.1">
    <property type="protein sequence ID" value="TMUE_2000009065.1"/>
    <property type="gene ID" value="WBGene00293962"/>
</dbReference>
<organism evidence="2 3">
    <name type="scientific">Trichuris muris</name>
    <name type="common">Mouse whipworm</name>
    <dbReference type="NCBI Taxonomy" id="70415"/>
    <lineage>
        <taxon>Eukaryota</taxon>
        <taxon>Metazoa</taxon>
        <taxon>Ecdysozoa</taxon>
        <taxon>Nematoda</taxon>
        <taxon>Enoplea</taxon>
        <taxon>Dorylaimia</taxon>
        <taxon>Trichinellida</taxon>
        <taxon>Trichuridae</taxon>
        <taxon>Trichuris</taxon>
    </lineage>
</organism>
<protein>
    <submittedName>
        <fullName evidence="3">HMG box domain-containing protein</fullName>
    </submittedName>
</protein>
<feature type="compositionally biased region" description="Basic and acidic residues" evidence="1">
    <location>
        <begin position="123"/>
        <end position="134"/>
    </location>
</feature>
<feature type="region of interest" description="Disordered" evidence="1">
    <location>
        <begin position="42"/>
        <end position="69"/>
    </location>
</feature>
<name>A0A5S6QPB3_TRIMR</name>
<sequence length="134" mass="15172">MILSKGLKQLRLPAHTYRIKASFWAHCSYKCSMDSSESKGTGSELDECFKTPPNRVPPPPVGRRIKKKRRAAEKGINFPIINFWQMLNAAMKEDEKSISSENIHALTNGDAKSAKVSTQWHRNGKDHFGEKTED</sequence>
<accession>A0A5S6QPB3</accession>
<evidence type="ECO:0000313" key="2">
    <source>
        <dbReference type="Proteomes" id="UP000046395"/>
    </source>
</evidence>
<keyword evidence="2" id="KW-1185">Reference proteome</keyword>
<feature type="region of interest" description="Disordered" evidence="1">
    <location>
        <begin position="110"/>
        <end position="134"/>
    </location>
</feature>
<evidence type="ECO:0000313" key="3">
    <source>
        <dbReference type="WBParaSite" id="TMUE_2000009065.1"/>
    </source>
</evidence>
<dbReference type="AlphaFoldDB" id="A0A5S6QPB3"/>
<dbReference type="Proteomes" id="UP000046395">
    <property type="component" value="Unassembled WGS sequence"/>
</dbReference>
<proteinExistence type="predicted"/>
<evidence type="ECO:0000256" key="1">
    <source>
        <dbReference type="SAM" id="MobiDB-lite"/>
    </source>
</evidence>
<reference evidence="3" key="1">
    <citation type="submission" date="2019-12" db="UniProtKB">
        <authorList>
            <consortium name="WormBaseParasite"/>
        </authorList>
    </citation>
    <scope>IDENTIFICATION</scope>
</reference>